<dbReference type="InterPro" id="IPR014001">
    <property type="entry name" value="Helicase_ATP-bd"/>
</dbReference>
<evidence type="ECO:0000256" key="4">
    <source>
        <dbReference type="ARBA" id="ARBA00022840"/>
    </source>
</evidence>
<comment type="domain">
    <text evidence="5">The Q motif is unique to and characteristic of the DEAD box family of RNA helicases and controls ATP binding and hydrolysis.</text>
</comment>
<dbReference type="SMR" id="C4R7W4"/>
<dbReference type="GeneID" id="8200720"/>
<evidence type="ECO:0000256" key="3">
    <source>
        <dbReference type="ARBA" id="ARBA00022806"/>
    </source>
</evidence>
<keyword evidence="8" id="KW-1185">Reference proteome</keyword>
<dbReference type="RefSeq" id="XP_002493868.1">
    <property type="nucleotide sequence ID" value="XM_002493823.1"/>
</dbReference>
<dbReference type="OMA" id="NTIRDCN"/>
<feature type="domain" description="Helicase ATP-binding" evidence="6">
    <location>
        <begin position="135"/>
        <end position="320"/>
    </location>
</feature>
<dbReference type="PANTHER" id="PTHR24031">
    <property type="entry name" value="RNA HELICASE"/>
    <property type="match status" value="1"/>
</dbReference>
<dbReference type="GO" id="GO:0016787">
    <property type="term" value="F:hydrolase activity"/>
    <property type="evidence" value="ECO:0007669"/>
    <property type="project" value="UniProtKB-KW"/>
</dbReference>
<dbReference type="KEGG" id="ppa:PAS_chr4_0961"/>
<keyword evidence="4 5" id="KW-0067">ATP-binding</keyword>
<dbReference type="InParanoid" id="C4R7W4"/>
<dbReference type="OrthoDB" id="9984275at2759"/>
<dbReference type="Gene3D" id="3.40.50.300">
    <property type="entry name" value="P-loop containing nucleotide triphosphate hydrolases"/>
    <property type="match status" value="1"/>
</dbReference>
<dbReference type="InterPro" id="IPR027417">
    <property type="entry name" value="P-loop_NTPase"/>
</dbReference>
<keyword evidence="3 5" id="KW-0347">Helicase</keyword>
<gene>
    <name evidence="7" type="ordered locus">PAS_chr4_0961</name>
</gene>
<comment type="similarity">
    <text evidence="5">Belongs to the DEAD box helicase family.</text>
</comment>
<protein>
    <recommendedName>
        <fullName evidence="5">ATP-dependent RNA helicase</fullName>
        <ecNumber evidence="5">3.6.4.13</ecNumber>
    </recommendedName>
</protein>
<comment type="function">
    <text evidence="5">RNA helicase.</text>
</comment>
<organism evidence="7 8">
    <name type="scientific">Komagataella phaffii (strain GS115 / ATCC 20864)</name>
    <name type="common">Yeast</name>
    <name type="synonym">Pichia pastoris</name>
    <dbReference type="NCBI Taxonomy" id="644223"/>
    <lineage>
        <taxon>Eukaryota</taxon>
        <taxon>Fungi</taxon>
        <taxon>Dikarya</taxon>
        <taxon>Ascomycota</taxon>
        <taxon>Saccharomycotina</taxon>
        <taxon>Pichiomycetes</taxon>
        <taxon>Pichiales</taxon>
        <taxon>Pichiaceae</taxon>
        <taxon>Komagataella</taxon>
    </lineage>
</organism>
<dbReference type="EMBL" id="FN392322">
    <property type="protein sequence ID" value="CAY71689.1"/>
    <property type="molecule type" value="Genomic_DNA"/>
</dbReference>
<keyword evidence="1 5" id="KW-0547">Nucleotide-binding</keyword>
<comment type="catalytic activity">
    <reaction evidence="5">
        <text>ATP + H2O = ADP + phosphate + H(+)</text>
        <dbReference type="Rhea" id="RHEA:13065"/>
        <dbReference type="ChEBI" id="CHEBI:15377"/>
        <dbReference type="ChEBI" id="CHEBI:15378"/>
        <dbReference type="ChEBI" id="CHEBI:30616"/>
        <dbReference type="ChEBI" id="CHEBI:43474"/>
        <dbReference type="ChEBI" id="CHEBI:456216"/>
        <dbReference type="EC" id="3.6.4.13"/>
    </reaction>
</comment>
<dbReference type="Proteomes" id="UP000000314">
    <property type="component" value="Chromosome 4"/>
</dbReference>
<reference evidence="7 8" key="1">
    <citation type="journal article" date="2009" name="Nat. Biotechnol.">
        <title>Genome sequence of the recombinant protein production host Pichia pastoris.</title>
        <authorList>
            <person name="De Schutter K."/>
            <person name="Lin Y.C."/>
            <person name="Tiels P."/>
            <person name="Van Hecke A."/>
            <person name="Glinka S."/>
            <person name="Weber-Lehmann J."/>
            <person name="Rouze P."/>
            <person name="Van de Peer Y."/>
            <person name="Callewaert N."/>
        </authorList>
    </citation>
    <scope>NUCLEOTIDE SEQUENCE [LARGE SCALE GENOMIC DNA]</scope>
    <source>
        <strain evidence="8">GS115 / ATCC 20864</strain>
    </source>
</reference>
<evidence type="ECO:0000259" key="6">
    <source>
        <dbReference type="PROSITE" id="PS51192"/>
    </source>
</evidence>
<dbReference type="SUPFAM" id="SSF52540">
    <property type="entry name" value="P-loop containing nucleoside triphosphate hydrolases"/>
    <property type="match status" value="1"/>
</dbReference>
<dbReference type="HOGENOM" id="CLU_454192_0_0_1"/>
<dbReference type="EC" id="3.6.4.13" evidence="5"/>
<keyword evidence="2 5" id="KW-0378">Hydrolase</keyword>
<evidence type="ECO:0000256" key="5">
    <source>
        <dbReference type="RuleBase" id="RU365068"/>
    </source>
</evidence>
<dbReference type="InterPro" id="IPR011545">
    <property type="entry name" value="DEAD/DEAH_box_helicase_dom"/>
</dbReference>
<keyword evidence="5" id="KW-0694">RNA-binding</keyword>
<proteinExistence type="inferred from homology"/>
<dbReference type="STRING" id="644223.C4R7W4"/>
<dbReference type="PROSITE" id="PS51192">
    <property type="entry name" value="HELICASE_ATP_BIND_1"/>
    <property type="match status" value="1"/>
</dbReference>
<sequence length="570" mass="64251">MFLNSSIRRTSINGLGVCSRWIHQSFQRDAVSESNVITSVKKQNLKRNPKSNRSIRRNRYNDLRVQVERDVIESLEKNKKSSLKSPHDKYNRLKIKFDPRFEGSFKDFGISSRLDRQLHEKLDISRPTDNQRRILSILCSGISVLAVASQRSGSSTCLLLYALSIRGRSLLLAPTTLALLQLQKLCHSLEVQDVAFLYRSSEEDELNQEKQLDLKTPQVMVATPQRMLDLISKNNSDPLYMRLHELKFLGVDDADIQLLNDNKKVVHERPAQILINYIMKLKETISSTKNIQPLQFGFIETLDISNKLLNMIEENKWNVSRTLLPIGLLAKGDVLARARINQSARLSIVIGDSRKVLDFKLPPLSTGMEVLSKIRSPIGKEFDENAKKHLTTQLQKDKTLSQLISDEILDALPTVSAKLRKKKSLLICPDSITIRTIMEQLTKLGYSSKQLSSSTANFFNDENEQSQFLVSTPSQLPGLNLEGLASVICLGLHALKDAKTLVLIAGKSQSPRVTLILSKSKTTLVERFMIERILLKSGVASLTPLIGETDNYDEKAYQVLFSDIHGETSS</sequence>
<dbReference type="Pfam" id="PF00270">
    <property type="entry name" value="DEAD"/>
    <property type="match status" value="1"/>
</dbReference>
<evidence type="ECO:0000256" key="1">
    <source>
        <dbReference type="ARBA" id="ARBA00022741"/>
    </source>
</evidence>
<dbReference type="GO" id="GO:0003723">
    <property type="term" value="F:RNA binding"/>
    <property type="evidence" value="ECO:0007669"/>
    <property type="project" value="UniProtKB-UniRule"/>
</dbReference>
<name>C4R7W4_KOMPG</name>
<evidence type="ECO:0000313" key="8">
    <source>
        <dbReference type="Proteomes" id="UP000000314"/>
    </source>
</evidence>
<evidence type="ECO:0000313" key="7">
    <source>
        <dbReference type="EMBL" id="CAY71689.1"/>
    </source>
</evidence>
<dbReference type="GO" id="GO:0003724">
    <property type="term" value="F:RNA helicase activity"/>
    <property type="evidence" value="ECO:0007669"/>
    <property type="project" value="UniProtKB-EC"/>
</dbReference>
<dbReference type="AlphaFoldDB" id="C4R7W4"/>
<dbReference type="eggNOG" id="KOG0327">
    <property type="taxonomic scope" value="Eukaryota"/>
</dbReference>
<evidence type="ECO:0000256" key="2">
    <source>
        <dbReference type="ARBA" id="ARBA00022801"/>
    </source>
</evidence>
<dbReference type="GO" id="GO:0005524">
    <property type="term" value="F:ATP binding"/>
    <property type="evidence" value="ECO:0007669"/>
    <property type="project" value="UniProtKB-UniRule"/>
</dbReference>
<accession>C4R7W4</accession>
<dbReference type="SMART" id="SM00487">
    <property type="entry name" value="DEXDc"/>
    <property type="match status" value="1"/>
</dbReference>